<evidence type="ECO:0000256" key="2">
    <source>
        <dbReference type="SAM" id="SignalP"/>
    </source>
</evidence>
<proteinExistence type="predicted"/>
<dbReference type="RefSeq" id="WP_020196996.1">
    <property type="nucleotide sequence ID" value="NZ_BAOH01000092.1"/>
</dbReference>
<feature type="domain" description="Alginate lyase 2" evidence="4">
    <location>
        <begin position="170"/>
        <end position="441"/>
    </location>
</feature>
<keyword evidence="1" id="KW-0378">Hydrolase</keyword>
<sequence length="447" mass="48025">MKSKLVNIVGSAVLLSSFAAHSAEVNLVNPSFEQDFSGWTEVDPTAVSGVAYDGAKSAKFSGSGARLEQLVPVTSNTEYTLSAYVLADANIGVNVGSDTFSKTASNSDWAQTTITFNSGDATEITVFGEYSGAEGRVDLFKLTSSEIIDPPTTSLPVFDLDPALPPSGNFDLLDWKLDLPVDDNGNASGDAQEVKEGELSSGFENSEFFYTGDDGGLVFISPVEGATTSANTKYTRSEMREMLRRGDASISTTGITKNNWVFASAPSDDQNNSGGVDGVLEATLAVNAVTTTGDSSQVGRVIVGQIHANNDEPIRLYYRLLPGHTKGSLYFAHEPNEDASSDPEQFINLIGSSASNASEPEDGIALNELFFYRIEVQGNQLIVTIKRDDHEDVTETVDMTTSGYDVGGQYMYFKAGVYNQNNSGDPTDYVQATFYYLTNSHDGYEFP</sequence>
<evidence type="ECO:0000256" key="1">
    <source>
        <dbReference type="ARBA" id="ARBA00022801"/>
    </source>
</evidence>
<dbReference type="InterPro" id="IPR014895">
    <property type="entry name" value="Alginate_lyase_2"/>
</dbReference>
<dbReference type="Gene3D" id="2.60.120.200">
    <property type="match status" value="1"/>
</dbReference>
<evidence type="ECO:0000313" key="6">
    <source>
        <dbReference type="Proteomes" id="UP000031586"/>
    </source>
</evidence>
<dbReference type="SUPFAM" id="SSF49899">
    <property type="entry name" value="Concanavalin A-like lectins/glucanases"/>
    <property type="match status" value="1"/>
</dbReference>
<dbReference type="InterPro" id="IPR013320">
    <property type="entry name" value="ConA-like_dom_sf"/>
</dbReference>
<dbReference type="AlphaFoldDB" id="A0A0C1YWF3"/>
<comment type="caution">
    <text evidence="5">The sequence shown here is derived from an EMBL/GenBank/DDBJ whole genome shotgun (WGS) entry which is preliminary data.</text>
</comment>
<dbReference type="Pfam" id="PF02018">
    <property type="entry name" value="CBM_4_9"/>
    <property type="match status" value="1"/>
</dbReference>
<evidence type="ECO:0000259" key="4">
    <source>
        <dbReference type="Pfam" id="PF08787"/>
    </source>
</evidence>
<feature type="domain" description="CBM-cenC" evidence="3">
    <location>
        <begin position="27"/>
        <end position="125"/>
    </location>
</feature>
<dbReference type="InterPro" id="IPR008979">
    <property type="entry name" value="Galactose-bd-like_sf"/>
</dbReference>
<feature type="chain" id="PRO_5002156667" evidence="2">
    <location>
        <begin position="23"/>
        <end position="447"/>
    </location>
</feature>
<protein>
    <submittedName>
        <fullName evidence="5">Alginate lyase</fullName>
    </submittedName>
</protein>
<organism evidence="5 6">
    <name type="scientific">Vibrio owensii CAIM 1854 = LMG 25443</name>
    <dbReference type="NCBI Taxonomy" id="1229493"/>
    <lineage>
        <taxon>Bacteria</taxon>
        <taxon>Pseudomonadati</taxon>
        <taxon>Pseudomonadota</taxon>
        <taxon>Gammaproteobacteria</taxon>
        <taxon>Vibrionales</taxon>
        <taxon>Vibrionaceae</taxon>
        <taxon>Vibrio</taxon>
    </lineage>
</organism>
<evidence type="ECO:0000259" key="3">
    <source>
        <dbReference type="Pfam" id="PF02018"/>
    </source>
</evidence>
<dbReference type="Proteomes" id="UP000031586">
    <property type="component" value="Unassembled WGS sequence"/>
</dbReference>
<name>A0A0C1YWF3_9VIBR</name>
<keyword evidence="2" id="KW-0732">Signal</keyword>
<dbReference type="EMBL" id="JPRD01000056">
    <property type="protein sequence ID" value="KIF49295.1"/>
    <property type="molecule type" value="Genomic_DNA"/>
</dbReference>
<accession>A0A0C1YWF3</accession>
<dbReference type="Gene3D" id="2.60.120.260">
    <property type="entry name" value="Galactose-binding domain-like"/>
    <property type="match status" value="1"/>
</dbReference>
<dbReference type="GO" id="GO:0016829">
    <property type="term" value="F:lyase activity"/>
    <property type="evidence" value="ECO:0007669"/>
    <property type="project" value="UniProtKB-KW"/>
</dbReference>
<dbReference type="GO" id="GO:0016798">
    <property type="term" value="F:hydrolase activity, acting on glycosyl bonds"/>
    <property type="evidence" value="ECO:0007669"/>
    <property type="project" value="InterPro"/>
</dbReference>
<feature type="signal peptide" evidence="2">
    <location>
        <begin position="1"/>
        <end position="22"/>
    </location>
</feature>
<reference evidence="5 6" key="1">
    <citation type="submission" date="2014-07" db="EMBL/GenBank/DDBJ databases">
        <title>Unique and conserved regions in Vibrio harveyi and related species in comparison with the shrimp pathogen Vibrio harveyi CAIM 1792.</title>
        <authorList>
            <person name="Espinoza-Valles I."/>
            <person name="Vora G."/>
            <person name="Leekitcharoenphon P."/>
            <person name="Ussery D."/>
            <person name="Hoj L."/>
            <person name="Gomez-Gil B."/>
        </authorList>
    </citation>
    <scope>NUCLEOTIDE SEQUENCE [LARGE SCALE GENOMIC DNA]</scope>
    <source>
        <strain evidence="6">CAIM 1854 / LMG 25443</strain>
    </source>
</reference>
<evidence type="ECO:0000313" key="5">
    <source>
        <dbReference type="EMBL" id="KIF49295.1"/>
    </source>
</evidence>
<dbReference type="InterPro" id="IPR003305">
    <property type="entry name" value="CenC_carb-bd"/>
</dbReference>
<dbReference type="SUPFAM" id="SSF49785">
    <property type="entry name" value="Galactose-binding domain-like"/>
    <property type="match status" value="1"/>
</dbReference>
<gene>
    <name evidence="5" type="ORF">H735_25870</name>
</gene>
<keyword evidence="5" id="KW-0456">Lyase</keyword>
<dbReference type="PATRIC" id="fig|1229493.5.peg.4751"/>
<dbReference type="Pfam" id="PF08787">
    <property type="entry name" value="Alginate_lyase2"/>
    <property type="match status" value="1"/>
</dbReference>